<reference evidence="1" key="1">
    <citation type="submission" date="2022-10" db="EMBL/GenBank/DDBJ databases">
        <title>Rhodococcus sp.75.</title>
        <authorList>
            <person name="Sun M."/>
        </authorList>
    </citation>
    <scope>NUCLEOTIDE SEQUENCE</scope>
    <source>
        <strain evidence="1">75</strain>
    </source>
</reference>
<evidence type="ECO:0000313" key="2">
    <source>
        <dbReference type="Proteomes" id="UP001164965"/>
    </source>
</evidence>
<sequence>MTTVDAEHELAQTARAQGGVFSRAQAHGAGFSRSGVAHRLQRGSWVVVHGRVLAASTTVLGHAGLLWAALLVAGPASVVSHTSAAGVWGLGVRVPAVVELTTTASRTPAVPGALVRRRALADDDVTDVHGMRVTTRRRTALDCLATVPVAEASALLDRCWRAGILTPLQLAQAGRDRRGSTGVQQLRLLADGPHPGQVWFPVERLAGVLRRAGVSGWHLHHEVAPGVVAPLVFPAERLAVLVGDRLPWQRRRDDQLCADLVLAGWAALVLDWHVAAWEPSRAVAVLGRARTAAGRRTRVGP</sequence>
<keyword evidence="2" id="KW-1185">Reference proteome</keyword>
<gene>
    <name evidence="1" type="ORF">RHODO2019_13050</name>
</gene>
<dbReference type="RefSeq" id="WP_265382194.1">
    <property type="nucleotide sequence ID" value="NZ_CP110615.1"/>
</dbReference>
<accession>A0ABY6NXG8</accession>
<name>A0ABY6NXG8_9NOCA</name>
<protein>
    <recommendedName>
        <fullName evidence="3">Transcriptional regulator, AbiEi antitoxin, Type IV TA system</fullName>
    </recommendedName>
</protein>
<evidence type="ECO:0000313" key="1">
    <source>
        <dbReference type="EMBL" id="UZJ24087.1"/>
    </source>
</evidence>
<evidence type="ECO:0008006" key="3">
    <source>
        <dbReference type="Google" id="ProtNLM"/>
    </source>
</evidence>
<proteinExistence type="predicted"/>
<dbReference type="EMBL" id="CP110615">
    <property type="protein sequence ID" value="UZJ24087.1"/>
    <property type="molecule type" value="Genomic_DNA"/>
</dbReference>
<organism evidence="1 2">
    <name type="scientific">Rhodococcus antarcticus</name>
    <dbReference type="NCBI Taxonomy" id="2987751"/>
    <lineage>
        <taxon>Bacteria</taxon>
        <taxon>Bacillati</taxon>
        <taxon>Actinomycetota</taxon>
        <taxon>Actinomycetes</taxon>
        <taxon>Mycobacteriales</taxon>
        <taxon>Nocardiaceae</taxon>
        <taxon>Rhodococcus</taxon>
    </lineage>
</organism>
<dbReference type="Proteomes" id="UP001164965">
    <property type="component" value="Chromosome"/>
</dbReference>